<accession>A4CCN6</accession>
<dbReference type="HOGENOM" id="CLU_2754905_0_0_6"/>
<comment type="caution">
    <text evidence="1">The sequence shown here is derived from an EMBL/GenBank/DDBJ whole genome shotgun (WGS) entry which is preliminary data.</text>
</comment>
<gene>
    <name evidence="1" type="ORF">PTD2_14857</name>
</gene>
<proteinExistence type="predicted"/>
<keyword evidence="2" id="KW-1185">Reference proteome</keyword>
<reference evidence="1 2" key="1">
    <citation type="submission" date="2006-02" db="EMBL/GenBank/DDBJ databases">
        <authorList>
            <person name="Moran M.A."/>
            <person name="Kjelleberg S."/>
            <person name="Egan S."/>
            <person name="Saunders N."/>
            <person name="Thomas T."/>
            <person name="Ferriera S."/>
            <person name="Johnson J."/>
            <person name="Kravitz S."/>
            <person name="Halpern A."/>
            <person name="Remington K."/>
            <person name="Beeson K."/>
            <person name="Tran B."/>
            <person name="Rogers Y.-H."/>
            <person name="Friedman R."/>
            <person name="Venter J.C."/>
        </authorList>
    </citation>
    <scope>NUCLEOTIDE SEQUENCE [LARGE SCALE GENOMIC DNA]</scope>
    <source>
        <strain evidence="1 2">D2</strain>
    </source>
</reference>
<dbReference type="EMBL" id="AAOH01000006">
    <property type="protein sequence ID" value="EAR27329.1"/>
    <property type="molecule type" value="Genomic_DNA"/>
</dbReference>
<sequence length="70" mass="7984">MIYFGEKSMVTLIITNFTTGKKSRSTLNKTFEKAEAVIKRRLDKLAQNNNRFDAVVYGDGQQIGFTESDF</sequence>
<dbReference type="AlphaFoldDB" id="A4CCN6"/>
<organism evidence="1 2">
    <name type="scientific">Pseudoalteromonas tunicata D2</name>
    <dbReference type="NCBI Taxonomy" id="87626"/>
    <lineage>
        <taxon>Bacteria</taxon>
        <taxon>Pseudomonadati</taxon>
        <taxon>Pseudomonadota</taxon>
        <taxon>Gammaproteobacteria</taxon>
        <taxon>Alteromonadales</taxon>
        <taxon>Pseudoalteromonadaceae</taxon>
        <taxon>Pseudoalteromonas</taxon>
    </lineage>
</organism>
<name>A4CCN6_9GAMM</name>
<evidence type="ECO:0000313" key="1">
    <source>
        <dbReference type="EMBL" id="EAR27329.1"/>
    </source>
</evidence>
<protein>
    <submittedName>
        <fullName evidence="1">Uncharacterized protein</fullName>
    </submittedName>
</protein>
<evidence type="ECO:0000313" key="2">
    <source>
        <dbReference type="Proteomes" id="UP000006201"/>
    </source>
</evidence>
<dbReference type="Proteomes" id="UP000006201">
    <property type="component" value="Unassembled WGS sequence"/>
</dbReference>